<evidence type="ECO:0000256" key="1">
    <source>
        <dbReference type="SAM" id="MobiDB-lite"/>
    </source>
</evidence>
<dbReference type="EMBL" id="CP026112">
    <property type="protein sequence ID" value="AUT62872.1"/>
    <property type="molecule type" value="Genomic_DNA"/>
</dbReference>
<feature type="compositionally biased region" description="Basic and acidic residues" evidence="1">
    <location>
        <begin position="68"/>
        <end position="79"/>
    </location>
</feature>
<protein>
    <submittedName>
        <fullName evidence="2">Uncharacterized protein</fullName>
    </submittedName>
</protein>
<dbReference type="AlphaFoldDB" id="A0A2I8EU01"/>
<evidence type="ECO:0000313" key="3">
    <source>
        <dbReference type="Proteomes" id="UP000243502"/>
    </source>
</evidence>
<name>A0A2I8EU01_9BURK</name>
<organism evidence="2 3">
    <name type="scientific">Paraburkholderia terrae</name>
    <dbReference type="NCBI Taxonomy" id="311230"/>
    <lineage>
        <taxon>Bacteria</taxon>
        <taxon>Pseudomonadati</taxon>
        <taxon>Pseudomonadota</taxon>
        <taxon>Betaproteobacteria</taxon>
        <taxon>Burkholderiales</taxon>
        <taxon>Burkholderiaceae</taxon>
        <taxon>Paraburkholderia</taxon>
    </lineage>
</organism>
<dbReference type="Proteomes" id="UP000243502">
    <property type="component" value="Chromosome 2"/>
</dbReference>
<accession>A0A2I8EU01</accession>
<feature type="region of interest" description="Disordered" evidence="1">
    <location>
        <begin position="68"/>
        <end position="87"/>
    </location>
</feature>
<gene>
    <name evidence="2" type="ORF">C2L65_25190</name>
</gene>
<dbReference type="RefSeq" id="WP_042312393.1">
    <property type="nucleotide sequence ID" value="NZ_CP026112.1"/>
</dbReference>
<sequence length="87" mass="9329">MRRRAQIITRAALLGVVVAAGVLALAWTLAGCTLVFVRGNDIALEHIGEHTGWQTLPATRDTPSVRERLFGHDTSRDDAPAAGVSRP</sequence>
<evidence type="ECO:0000313" key="2">
    <source>
        <dbReference type="EMBL" id="AUT62872.1"/>
    </source>
</evidence>
<proteinExistence type="predicted"/>
<reference evidence="2 3" key="1">
    <citation type="submission" date="2018-01" db="EMBL/GenBank/DDBJ databases">
        <title>Species boundaries and ecological features among Paraburkholderia terrae DSMZ17804T, P. hospita DSMZ17164T and P. caribensis DSMZ13236T.</title>
        <authorList>
            <person name="Pratama A.A."/>
        </authorList>
    </citation>
    <scope>NUCLEOTIDE SEQUENCE [LARGE SCALE GENOMIC DNA]</scope>
    <source>
        <strain evidence="2 3">DSM 17804</strain>
    </source>
</reference>
<dbReference type="PROSITE" id="PS51257">
    <property type="entry name" value="PROKAR_LIPOPROTEIN"/>
    <property type="match status" value="1"/>
</dbReference>
<dbReference type="KEGG" id="pter:C2L65_25190"/>